<dbReference type="EMBL" id="JACAZF010000007">
    <property type="protein sequence ID" value="KAF7299359.1"/>
    <property type="molecule type" value="Genomic_DNA"/>
</dbReference>
<dbReference type="AlphaFoldDB" id="A0A8H6SHC1"/>
<dbReference type="RefSeq" id="XP_037218747.1">
    <property type="nucleotide sequence ID" value="XM_037365505.1"/>
</dbReference>
<gene>
    <name evidence="2" type="ORF">MIND_00885100</name>
</gene>
<dbReference type="Proteomes" id="UP000636479">
    <property type="component" value="Unassembled WGS sequence"/>
</dbReference>
<dbReference type="GeneID" id="59348021"/>
<accession>A0A8H6SHC1</accession>
<evidence type="ECO:0000313" key="3">
    <source>
        <dbReference type="Proteomes" id="UP000636479"/>
    </source>
</evidence>
<name>A0A8H6SHC1_9AGAR</name>
<organism evidence="2 3">
    <name type="scientific">Mycena indigotica</name>
    <dbReference type="NCBI Taxonomy" id="2126181"/>
    <lineage>
        <taxon>Eukaryota</taxon>
        <taxon>Fungi</taxon>
        <taxon>Dikarya</taxon>
        <taxon>Basidiomycota</taxon>
        <taxon>Agaricomycotina</taxon>
        <taxon>Agaricomycetes</taxon>
        <taxon>Agaricomycetidae</taxon>
        <taxon>Agaricales</taxon>
        <taxon>Marasmiineae</taxon>
        <taxon>Mycenaceae</taxon>
        <taxon>Mycena</taxon>
    </lineage>
</organism>
<reference evidence="2" key="1">
    <citation type="submission" date="2020-05" db="EMBL/GenBank/DDBJ databases">
        <title>Mycena genomes resolve the evolution of fungal bioluminescence.</title>
        <authorList>
            <person name="Tsai I.J."/>
        </authorList>
    </citation>
    <scope>NUCLEOTIDE SEQUENCE</scope>
    <source>
        <strain evidence="2">171206Taipei</strain>
    </source>
</reference>
<feature type="region of interest" description="Disordered" evidence="1">
    <location>
        <begin position="1"/>
        <end position="20"/>
    </location>
</feature>
<protein>
    <submittedName>
        <fullName evidence="2">Uncharacterized protein</fullName>
    </submittedName>
</protein>
<dbReference type="OrthoDB" id="3050272at2759"/>
<sequence>MSGRGTVKHHDSSPPVPQQPHNFIMIPILPYNKKLTLGYMRKNQPFHLDELPEEYYPCSGKSDRPPDFVFGFPFRFAKGDQDLTGTAAKLYAMQDKIPDEKFRDRTKYGAARAIAEYVRDSIDGDFIDYINPCPVDTNEDIYLVFRLYASFMPASPRPPDWVAQLAEIAKDILQELGWEDVEEPGWYLDVMSKATENHADYNFGSSWRRY</sequence>
<comment type="caution">
    <text evidence="2">The sequence shown here is derived from an EMBL/GenBank/DDBJ whole genome shotgun (WGS) entry which is preliminary data.</text>
</comment>
<evidence type="ECO:0000256" key="1">
    <source>
        <dbReference type="SAM" id="MobiDB-lite"/>
    </source>
</evidence>
<evidence type="ECO:0000313" key="2">
    <source>
        <dbReference type="EMBL" id="KAF7299359.1"/>
    </source>
</evidence>
<proteinExistence type="predicted"/>
<keyword evidence="3" id="KW-1185">Reference proteome</keyword>